<dbReference type="Gene3D" id="1.20.120.1900">
    <property type="entry name" value="Gamma-tubulin complex, C-terminal domain"/>
    <property type="match status" value="1"/>
</dbReference>
<keyword evidence="4" id="KW-0493">Microtubule</keyword>
<dbReference type="GO" id="GO:0005813">
    <property type="term" value="C:centrosome"/>
    <property type="evidence" value="ECO:0007669"/>
    <property type="project" value="UniProtKB-SubCell"/>
</dbReference>
<evidence type="ECO:0000256" key="4">
    <source>
        <dbReference type="ARBA" id="ARBA00022701"/>
    </source>
</evidence>
<comment type="similarity">
    <text evidence="2">Belongs to the TUBGCP family.</text>
</comment>
<comment type="caution">
    <text evidence="13">The sequence shown here is derived from an EMBL/GenBank/DDBJ whole genome shotgun (WGS) entry which is preliminary data.</text>
</comment>
<dbReference type="InterPro" id="IPR040457">
    <property type="entry name" value="GCP_C"/>
</dbReference>
<dbReference type="FunFam" id="1.20.120.1900:FF:000004">
    <property type="entry name" value="gamma-tubulin complex component 6 isoform X1"/>
    <property type="match status" value="1"/>
</dbReference>
<feature type="domain" description="Gamma tubulin complex component protein N-terminal" evidence="11">
    <location>
        <begin position="369"/>
        <end position="676"/>
    </location>
</feature>
<dbReference type="GO" id="GO:0043015">
    <property type="term" value="F:gamma-tubulin binding"/>
    <property type="evidence" value="ECO:0007669"/>
    <property type="project" value="InterPro"/>
</dbReference>
<feature type="region of interest" description="Disordered" evidence="9">
    <location>
        <begin position="926"/>
        <end position="966"/>
    </location>
</feature>
<evidence type="ECO:0000256" key="5">
    <source>
        <dbReference type="ARBA" id="ARBA00023212"/>
    </source>
</evidence>
<evidence type="ECO:0000256" key="2">
    <source>
        <dbReference type="ARBA" id="ARBA00010337"/>
    </source>
</evidence>
<dbReference type="Pfam" id="PF17681">
    <property type="entry name" value="GCP_N_terminal"/>
    <property type="match status" value="1"/>
</dbReference>
<dbReference type="GO" id="GO:0000930">
    <property type="term" value="C:gamma-tubulin complex"/>
    <property type="evidence" value="ECO:0007669"/>
    <property type="project" value="TreeGrafter"/>
</dbReference>
<reference evidence="13" key="2">
    <citation type="submission" date="2023-04" db="EMBL/GenBank/DDBJ databases">
        <authorList>
            <person name="Bu L."/>
            <person name="Lu L."/>
            <person name="Laidemitt M.R."/>
            <person name="Zhang S.M."/>
            <person name="Mutuku M."/>
            <person name="Mkoji G."/>
            <person name="Steinauer M."/>
            <person name="Loker E.S."/>
        </authorList>
    </citation>
    <scope>NUCLEOTIDE SEQUENCE</scope>
    <source>
        <strain evidence="13">KasaAsao</strain>
        <tissue evidence="13">Whole Snail</tissue>
    </source>
</reference>
<evidence type="ECO:0000313" key="13">
    <source>
        <dbReference type="EMBL" id="KAK0043497.1"/>
    </source>
</evidence>
<name>A0AAD8AW75_BIOPF</name>
<dbReference type="Pfam" id="PF19340">
    <property type="entry name" value="GCP6_N"/>
    <property type="match status" value="1"/>
</dbReference>
<protein>
    <recommendedName>
        <fullName evidence="6">Gamma-tubulin complex component 6</fullName>
    </recommendedName>
</protein>
<dbReference type="CDD" id="cd22249">
    <property type="entry name" value="UDM1_RNF168_RNF169-like"/>
    <property type="match status" value="1"/>
</dbReference>
<evidence type="ECO:0000256" key="3">
    <source>
        <dbReference type="ARBA" id="ARBA00022490"/>
    </source>
</evidence>
<dbReference type="GO" id="GO:0000278">
    <property type="term" value="P:mitotic cell cycle"/>
    <property type="evidence" value="ECO:0007669"/>
    <property type="project" value="TreeGrafter"/>
</dbReference>
<keyword evidence="14" id="KW-1185">Reference proteome</keyword>
<evidence type="ECO:0000256" key="1">
    <source>
        <dbReference type="ARBA" id="ARBA00004300"/>
    </source>
</evidence>
<dbReference type="InterPro" id="IPR007259">
    <property type="entry name" value="GCP"/>
</dbReference>
<evidence type="ECO:0000259" key="11">
    <source>
        <dbReference type="Pfam" id="PF17681"/>
    </source>
</evidence>
<dbReference type="Proteomes" id="UP001233172">
    <property type="component" value="Unassembled WGS sequence"/>
</dbReference>
<feature type="coiled-coil region" evidence="8">
    <location>
        <begin position="756"/>
        <end position="804"/>
    </location>
</feature>
<dbReference type="PANTHER" id="PTHR19302">
    <property type="entry name" value="GAMMA TUBULIN COMPLEX PROTEIN"/>
    <property type="match status" value="1"/>
</dbReference>
<keyword evidence="8" id="KW-0175">Coiled coil</keyword>
<dbReference type="GO" id="GO:0051225">
    <property type="term" value="P:spindle assembly"/>
    <property type="evidence" value="ECO:0007669"/>
    <property type="project" value="TreeGrafter"/>
</dbReference>
<proteinExistence type="inferred from homology"/>
<evidence type="ECO:0000256" key="7">
    <source>
        <dbReference type="ARBA" id="ARBA00093551"/>
    </source>
</evidence>
<dbReference type="GO" id="GO:0051011">
    <property type="term" value="F:microtubule minus-end binding"/>
    <property type="evidence" value="ECO:0007669"/>
    <property type="project" value="TreeGrafter"/>
</dbReference>
<evidence type="ECO:0000259" key="10">
    <source>
        <dbReference type="Pfam" id="PF04130"/>
    </source>
</evidence>
<dbReference type="InterPro" id="IPR041470">
    <property type="entry name" value="GCP_N"/>
</dbReference>
<feature type="coiled-coil region" evidence="8">
    <location>
        <begin position="697"/>
        <end position="728"/>
    </location>
</feature>
<keyword evidence="5" id="KW-0206">Cytoskeleton</keyword>
<gene>
    <name evidence="13" type="ORF">Bpfe_027060</name>
</gene>
<keyword evidence="3" id="KW-0963">Cytoplasm</keyword>
<evidence type="ECO:0000256" key="8">
    <source>
        <dbReference type="SAM" id="Coils"/>
    </source>
</evidence>
<dbReference type="Pfam" id="PF04130">
    <property type="entry name" value="GCP_C_terminal"/>
    <property type="match status" value="1"/>
</dbReference>
<sequence>MSEVSVLELLEHLCDLHLGERKRAHRLQPKRSREKTKRHLKKVALNCLFGYLKNNPEKTVQRKVPFGSEIETVLLEVYKLRLERKFEDADKLEALFNQLRKGTSNPDTWNYLKFIVALKNSADMQTKSNFGEDVFHFPLIGRNKRQDALQQGPLCYGDVNNTLVCSHYYTHFPRAIFQREFPELMKENEKSVCQAFRATPGQFLGPDCLFTTKFLLDDDHEQRTQRSLFGGLTQAKCTDLEVRLELPRITSLPELKIPEFKARLSHSESEESGLGSECASMSSSVVSNNTSGYDDSIWENALSDTLSEHFSWEWRGYQPGPTERPFLTEAGSSVLDLLVQYKHKVSRLYVHESTSLHLVTVDVDVLKQHVLGMLTGVPSVLFPLNQERQCFDIIDGLHISGTFPEMLSNVLSEFMNCGTFYVRLVEFSKPPVLDSFYTSGLVFQAFCSAISTILHQFSAEILNIPSTLTLMELSDYLHRSMQQIRYLAQLCKCCDQPVNKVNQNLFPIGMSLLSYLYEETQMSASSPHYAMFLSILQTSCAPLILFLRDWIFHGIYRDFYGEFIIRIDENFLDCRDELYWKKAYTLKTSEEQGQAVPEFLLGIFVTFINELYWKKAYTLKTSEEQGQAVPEFLLDIINNTVTCGKSINLLRICNPQHFLCNVSESSLPPVTITYSQSYILEIHRYCETYVSRMQQISRQITEDRQELIKRVEREKQELQHTARVIAQREISRLQGIIDDRKVKADAKKRSEFARLKKQMEEDLQRRSGELEEEREADRQYIARINKEEDALTEHEIQLEKQARDDLIAYYTELSEEAIHRERVALWRIRRAQLENARFLFLEADSKRWQQELQNYQDNVDGRLSPSLPRWAEKATHREVPLEVDDVEEISIPRWAARELSSTSSAEDIGILDDDVALPNWALRADHSPHPHTRIVSGGGEDDGSDPKDLNIEDNEPFNKIKLPKPSSSTETFYQELKPHIQKVGDSHVSNQSTDVVTTKPTIKMVKGVAAWSESQEAVTKPHIKSSIHMSATKESDPSTAGHRTHLKFQAGQQVGQESHQQRALVPRKQKGFVNISSETESKIIIKKPSKFGHISQVSNSSYVLTVPKLKRQNHLHANMESSYKDFAIRSQVRASKKMFALKESGEEGQQEYRPHIRILANRNANTESLQVDENALIRKKFLAQNFRGHSSDSTVQKLIYGDVDRLKAISEDHTDGPLDRISFKARLPYTSDLDPADFLELGQELVLDIVPNRYVLDLGKDLVDAVIISRDEIEAHMSTPLSVLLSCSLTAPIQAQMSLVNSAIINYFTQELKVDSHFEAIKRYLLMADGDFAEILANILFEKLITNPLPQEMINPVFLNGALTKAIRSSIHSDDVNTKNLNFVLKSLPLVLLPNDPNSLKCLELRYIVSWPLTIVFNESCMKKYYNIFNFLLQIKRVVWVLKDVWHQLKRDAVIHKAGYSAQFRQLQLYRQEMQHFVKMMQGYITNQVIHVSWQEFQGDLNLPIDGLDQLCSLHERFVDRSLFRCLLDNKAVKVMKIIQDIFCLILKFRSQLVSAQWHQDAAQKTVVHGNFAVMVNTFQSFHMYSVFLFKVVSRLSQKGYQPHLQELLLQLNFNNYYTQASD</sequence>
<feature type="region of interest" description="Disordered" evidence="9">
    <location>
        <begin position="1016"/>
        <end position="1041"/>
    </location>
</feature>
<evidence type="ECO:0000256" key="9">
    <source>
        <dbReference type="SAM" id="MobiDB-lite"/>
    </source>
</evidence>
<feature type="domain" description="Gamma tubulin complex component C-terminal" evidence="10">
    <location>
        <begin position="1316"/>
        <end position="1618"/>
    </location>
</feature>
<feature type="domain" description="Gamma-tubulin complex component 6 N-terminal" evidence="12">
    <location>
        <begin position="32"/>
        <end position="342"/>
    </location>
</feature>
<dbReference type="InterPro" id="IPR042241">
    <property type="entry name" value="GCP_C_sf"/>
</dbReference>
<dbReference type="EMBL" id="JASAOG010000215">
    <property type="protein sequence ID" value="KAK0043497.1"/>
    <property type="molecule type" value="Genomic_DNA"/>
</dbReference>
<comment type="subcellular location">
    <subcellularLocation>
        <location evidence="1">Cytoplasm</location>
        <location evidence="1">Cytoskeleton</location>
        <location evidence="1">Microtubule organizing center</location>
        <location evidence="1">Centrosome</location>
    </subcellularLocation>
</comment>
<dbReference type="GO" id="GO:0031122">
    <property type="term" value="P:cytoplasmic microtubule organization"/>
    <property type="evidence" value="ECO:0007669"/>
    <property type="project" value="TreeGrafter"/>
</dbReference>
<dbReference type="InterPro" id="IPR045818">
    <property type="entry name" value="GCP6_N"/>
</dbReference>
<accession>A0AAD8AW75</accession>
<evidence type="ECO:0000259" key="12">
    <source>
        <dbReference type="Pfam" id="PF19340"/>
    </source>
</evidence>
<dbReference type="GO" id="GO:0007020">
    <property type="term" value="P:microtubule nucleation"/>
    <property type="evidence" value="ECO:0007669"/>
    <property type="project" value="InterPro"/>
</dbReference>
<evidence type="ECO:0000313" key="14">
    <source>
        <dbReference type="Proteomes" id="UP001233172"/>
    </source>
</evidence>
<dbReference type="GO" id="GO:0051321">
    <property type="term" value="P:meiotic cell cycle"/>
    <property type="evidence" value="ECO:0007669"/>
    <property type="project" value="TreeGrafter"/>
</dbReference>
<organism evidence="13 14">
    <name type="scientific">Biomphalaria pfeifferi</name>
    <name type="common">Bloodfluke planorb</name>
    <name type="synonym">Freshwater snail</name>
    <dbReference type="NCBI Taxonomy" id="112525"/>
    <lineage>
        <taxon>Eukaryota</taxon>
        <taxon>Metazoa</taxon>
        <taxon>Spiralia</taxon>
        <taxon>Lophotrochozoa</taxon>
        <taxon>Mollusca</taxon>
        <taxon>Gastropoda</taxon>
        <taxon>Heterobranchia</taxon>
        <taxon>Euthyneura</taxon>
        <taxon>Panpulmonata</taxon>
        <taxon>Hygrophila</taxon>
        <taxon>Lymnaeoidea</taxon>
        <taxon>Planorbidae</taxon>
        <taxon>Biomphalaria</taxon>
    </lineage>
</organism>
<dbReference type="GO" id="GO:0005874">
    <property type="term" value="C:microtubule"/>
    <property type="evidence" value="ECO:0007669"/>
    <property type="project" value="UniProtKB-KW"/>
</dbReference>
<dbReference type="GO" id="GO:0000922">
    <property type="term" value="C:spindle pole"/>
    <property type="evidence" value="ECO:0007669"/>
    <property type="project" value="InterPro"/>
</dbReference>
<comment type="subunit">
    <text evidence="7">Component of the gamma-tubulin ring complex (gTuRC) consisting of TUBGCP2, TUBGCP3, TUBGCP4, TUBGCP5 and TUBGCP6 and gamma-tubulin TUBG1 or TUBG2. TUBGCP2, TUBGCP3, TUBGCP4, TUBGCP5 and TUBGCP6 assemble in a 5:5:2:1:1 stoichiometry; each is associated with a gamma-tubulin, thereby arranging 14 gamma-tubulins in a helical manner. Gamma-tubulin at the first position is blocked by TUBGCP3 at the last position, allowing 13 protafilaments to grow into a microtubule. The gTuRC (via TUBGCP3 and TUBGCP6) interacts with ACTB and MZT1; the interactions form a luminal bridge that stabilizes the initial structure during complex assembly. The gTuRC (via TUBGCP2) interacts with MZT2A/MZT2B and CDK5RAP2 (via CM1 motif); the interactions play a role in gTuRC activation.</text>
</comment>
<evidence type="ECO:0000256" key="6">
    <source>
        <dbReference type="ARBA" id="ARBA00071901"/>
    </source>
</evidence>
<reference evidence="13" key="1">
    <citation type="journal article" date="2023" name="PLoS Negl. Trop. Dis.">
        <title>A genome sequence for Biomphalaria pfeifferi, the major vector snail for the human-infecting parasite Schistosoma mansoni.</title>
        <authorList>
            <person name="Bu L."/>
            <person name="Lu L."/>
            <person name="Laidemitt M.R."/>
            <person name="Zhang S.M."/>
            <person name="Mutuku M."/>
            <person name="Mkoji G."/>
            <person name="Steinauer M."/>
            <person name="Loker E.S."/>
        </authorList>
    </citation>
    <scope>NUCLEOTIDE SEQUENCE</scope>
    <source>
        <strain evidence="13">KasaAsao</strain>
    </source>
</reference>
<dbReference type="PANTHER" id="PTHR19302:SF70">
    <property type="entry name" value="GAMMA-TUBULIN COMPLEX COMPONENT 6"/>
    <property type="match status" value="1"/>
</dbReference>